<accession>A0A382NTV8</accession>
<evidence type="ECO:0000256" key="1">
    <source>
        <dbReference type="SAM" id="Phobius"/>
    </source>
</evidence>
<name>A0A382NTV8_9ZZZZ</name>
<dbReference type="AlphaFoldDB" id="A0A382NTV8"/>
<feature type="transmembrane region" description="Helical" evidence="1">
    <location>
        <begin position="22"/>
        <end position="40"/>
    </location>
</feature>
<keyword evidence="1" id="KW-1133">Transmembrane helix</keyword>
<organism evidence="3">
    <name type="scientific">marine metagenome</name>
    <dbReference type="NCBI Taxonomy" id="408172"/>
    <lineage>
        <taxon>unclassified sequences</taxon>
        <taxon>metagenomes</taxon>
        <taxon>ecological metagenomes</taxon>
    </lineage>
</organism>
<feature type="non-terminal residue" evidence="3">
    <location>
        <position position="1"/>
    </location>
</feature>
<dbReference type="InterPro" id="IPR018637">
    <property type="entry name" value="DUF2059"/>
</dbReference>
<gene>
    <name evidence="3" type="ORF">METZ01_LOCUS317467</name>
</gene>
<keyword evidence="1" id="KW-0472">Membrane</keyword>
<reference evidence="3" key="1">
    <citation type="submission" date="2018-05" db="EMBL/GenBank/DDBJ databases">
        <authorList>
            <person name="Lanie J.A."/>
            <person name="Ng W.-L."/>
            <person name="Kazmierczak K.M."/>
            <person name="Andrzejewski T.M."/>
            <person name="Davidsen T.M."/>
            <person name="Wayne K.J."/>
            <person name="Tettelin H."/>
            <person name="Glass J.I."/>
            <person name="Rusch D."/>
            <person name="Podicherti R."/>
            <person name="Tsui H.-C.T."/>
            <person name="Winkler M.E."/>
        </authorList>
    </citation>
    <scope>NUCLEOTIDE SEQUENCE</scope>
</reference>
<evidence type="ECO:0000259" key="2">
    <source>
        <dbReference type="Pfam" id="PF09832"/>
    </source>
</evidence>
<proteinExistence type="predicted"/>
<feature type="domain" description="DUF2059" evidence="2">
    <location>
        <begin position="107"/>
        <end position="163"/>
    </location>
</feature>
<keyword evidence="1" id="KW-0812">Transmembrane</keyword>
<dbReference type="Pfam" id="PF09832">
    <property type="entry name" value="DUF2059"/>
    <property type="match status" value="1"/>
</dbReference>
<protein>
    <recommendedName>
        <fullName evidence="2">DUF2059 domain-containing protein</fullName>
    </recommendedName>
</protein>
<evidence type="ECO:0000313" key="3">
    <source>
        <dbReference type="EMBL" id="SVC64613.1"/>
    </source>
</evidence>
<dbReference type="EMBL" id="UINC01102755">
    <property type="protein sequence ID" value="SVC64613.1"/>
    <property type="molecule type" value="Genomic_DNA"/>
</dbReference>
<sequence length="198" mass="22845">VDTIILNHGLELGMNKPDKRPLVLTFLIGCLLLFHSIVFAETNPTIDKNRDILKLLEVSGLLEQMDYIRDEATNSYARAISLTYPKVPDQFWDDFGKLAGKEEMKVLLDRVVAVYNKHMTHDVIKQLIKMFSTPFWVEWKQKMPAISREAGLIGSEWTQELLQSESFKKKLDNLVTKYDLEKLNSMPEAPHSKKLPKK</sequence>